<dbReference type="AlphaFoldDB" id="A0A1G8D4A3"/>
<dbReference type="Proteomes" id="UP000198606">
    <property type="component" value="Unassembled WGS sequence"/>
</dbReference>
<gene>
    <name evidence="2" type="ORF">SAMN05216588_105134</name>
</gene>
<dbReference type="STRING" id="29435.SAMN05216588_105134"/>
<evidence type="ECO:0000313" key="3">
    <source>
        <dbReference type="Proteomes" id="UP000198606"/>
    </source>
</evidence>
<accession>A0A1G8D4A3</accession>
<feature type="transmembrane region" description="Helical" evidence="1">
    <location>
        <begin position="39"/>
        <end position="59"/>
    </location>
</feature>
<name>A0A1G8D4A3_9GAMM</name>
<keyword evidence="1" id="KW-0472">Membrane</keyword>
<organism evidence="2 3">
    <name type="scientific">Phytopseudomonas flavescens</name>
    <dbReference type="NCBI Taxonomy" id="29435"/>
    <lineage>
        <taxon>Bacteria</taxon>
        <taxon>Pseudomonadati</taxon>
        <taxon>Pseudomonadota</taxon>
        <taxon>Gammaproteobacteria</taxon>
        <taxon>Pseudomonadales</taxon>
        <taxon>Pseudomonadaceae</taxon>
        <taxon>Phytopseudomonas</taxon>
    </lineage>
</organism>
<dbReference type="EMBL" id="FNDG01000005">
    <property type="protein sequence ID" value="SDH52566.1"/>
    <property type="molecule type" value="Genomic_DNA"/>
</dbReference>
<reference evidence="2 3" key="1">
    <citation type="submission" date="2016-10" db="EMBL/GenBank/DDBJ databases">
        <authorList>
            <person name="de Groot N.N."/>
        </authorList>
    </citation>
    <scope>NUCLEOTIDE SEQUENCE [LARGE SCALE GENOMIC DNA]</scope>
    <source>
        <strain evidence="2 3">LMG 18387</strain>
    </source>
</reference>
<sequence length="79" mass="8655">MDAQPGGIGVAFVLTPIKAYLSVEAFHRRVLFHEVDEGWQIGVFILPGVPVALGGATLVRAGHMYQSIDWVCLSSRQFK</sequence>
<evidence type="ECO:0000313" key="2">
    <source>
        <dbReference type="EMBL" id="SDH52566.1"/>
    </source>
</evidence>
<keyword evidence="1" id="KW-0812">Transmembrane</keyword>
<proteinExistence type="predicted"/>
<evidence type="ECO:0000256" key="1">
    <source>
        <dbReference type="SAM" id="Phobius"/>
    </source>
</evidence>
<keyword evidence="1" id="KW-1133">Transmembrane helix</keyword>
<protein>
    <submittedName>
        <fullName evidence="2">Uncharacterized protein</fullName>
    </submittedName>
</protein>